<evidence type="ECO:0000313" key="3">
    <source>
        <dbReference type="Proteomes" id="UP000054350"/>
    </source>
</evidence>
<dbReference type="InterPro" id="IPR025340">
    <property type="entry name" value="DUF4246"/>
</dbReference>
<proteinExistence type="predicted"/>
<sequence>MYQHDLETFQLVDKSRLGHLKYVAFFLVDLSSPLGDQIVSTSRVLLQQADWVADVWAGEQERAFPPQIPHKVVDMIVNQVEAAMTRDEAKTHARFMMNGYSRCSDQVEEWAYGRVPFRL</sequence>
<dbReference type="OrthoDB" id="10510134at2759"/>
<dbReference type="VEuPathDB" id="FungiDB:AMAG_09789"/>
<reference evidence="3" key="2">
    <citation type="submission" date="2009-11" db="EMBL/GenBank/DDBJ databases">
        <title>The Genome Sequence of Allomyces macrogynus strain ATCC 38327.</title>
        <authorList>
            <consortium name="The Broad Institute Genome Sequencing Platform"/>
            <person name="Russ C."/>
            <person name="Cuomo C."/>
            <person name="Shea T."/>
            <person name="Young S.K."/>
            <person name="Zeng Q."/>
            <person name="Koehrsen M."/>
            <person name="Haas B."/>
            <person name="Borodovsky M."/>
            <person name="Guigo R."/>
            <person name="Alvarado L."/>
            <person name="Berlin A."/>
            <person name="Borenstein D."/>
            <person name="Chen Z."/>
            <person name="Engels R."/>
            <person name="Freedman E."/>
            <person name="Gellesch M."/>
            <person name="Goldberg J."/>
            <person name="Griggs A."/>
            <person name="Gujja S."/>
            <person name="Heiman D."/>
            <person name="Hepburn T."/>
            <person name="Howarth C."/>
            <person name="Jen D."/>
            <person name="Larson L."/>
            <person name="Lewis B."/>
            <person name="Mehta T."/>
            <person name="Park D."/>
            <person name="Pearson M."/>
            <person name="Roberts A."/>
            <person name="Saif S."/>
            <person name="Shenoy N."/>
            <person name="Sisk P."/>
            <person name="Stolte C."/>
            <person name="Sykes S."/>
            <person name="Walk T."/>
            <person name="White J."/>
            <person name="Yandava C."/>
            <person name="Burger G."/>
            <person name="Gray M.W."/>
            <person name="Holland P.W.H."/>
            <person name="King N."/>
            <person name="Lang F.B.F."/>
            <person name="Roger A.J."/>
            <person name="Ruiz-Trillo I."/>
            <person name="Lander E."/>
            <person name="Nusbaum C."/>
        </authorList>
    </citation>
    <scope>NUCLEOTIDE SEQUENCE [LARGE SCALE GENOMIC DNA]</scope>
    <source>
        <strain evidence="3">ATCC 38327</strain>
    </source>
</reference>
<dbReference type="PANTHER" id="PTHR33119:SF1">
    <property type="entry name" value="FE2OG DIOXYGENASE DOMAIN-CONTAINING PROTEIN"/>
    <property type="match status" value="1"/>
</dbReference>
<dbReference type="AlphaFoldDB" id="A0A0L0STF8"/>
<accession>A0A0L0STF8</accession>
<protein>
    <recommendedName>
        <fullName evidence="1">DUF4246 domain-containing protein</fullName>
    </recommendedName>
</protein>
<dbReference type="InterPro" id="IPR049192">
    <property type="entry name" value="DUF4246_C"/>
</dbReference>
<feature type="domain" description="DUF4246" evidence="1">
    <location>
        <begin position="1"/>
        <end position="54"/>
    </location>
</feature>
<organism evidence="2 3">
    <name type="scientific">Allomyces macrogynus (strain ATCC 38327)</name>
    <name type="common">Allomyces javanicus var. macrogynus</name>
    <dbReference type="NCBI Taxonomy" id="578462"/>
    <lineage>
        <taxon>Eukaryota</taxon>
        <taxon>Fungi</taxon>
        <taxon>Fungi incertae sedis</taxon>
        <taxon>Blastocladiomycota</taxon>
        <taxon>Blastocladiomycetes</taxon>
        <taxon>Blastocladiales</taxon>
        <taxon>Blastocladiaceae</taxon>
        <taxon>Allomyces</taxon>
    </lineage>
</organism>
<dbReference type="STRING" id="578462.A0A0L0STF8"/>
<name>A0A0L0STF8_ALLM3</name>
<reference evidence="2 3" key="1">
    <citation type="submission" date="2009-11" db="EMBL/GenBank/DDBJ databases">
        <title>Annotation of Allomyces macrogynus ATCC 38327.</title>
        <authorList>
            <consortium name="The Broad Institute Genome Sequencing Platform"/>
            <person name="Russ C."/>
            <person name="Cuomo C."/>
            <person name="Burger G."/>
            <person name="Gray M.W."/>
            <person name="Holland P.W.H."/>
            <person name="King N."/>
            <person name="Lang F.B.F."/>
            <person name="Roger A.J."/>
            <person name="Ruiz-Trillo I."/>
            <person name="Young S.K."/>
            <person name="Zeng Q."/>
            <person name="Gargeya S."/>
            <person name="Fitzgerald M."/>
            <person name="Haas B."/>
            <person name="Abouelleil A."/>
            <person name="Alvarado L."/>
            <person name="Arachchi H.M."/>
            <person name="Berlin A."/>
            <person name="Chapman S.B."/>
            <person name="Gearin G."/>
            <person name="Goldberg J."/>
            <person name="Griggs A."/>
            <person name="Gujja S."/>
            <person name="Hansen M."/>
            <person name="Heiman D."/>
            <person name="Howarth C."/>
            <person name="Larimer J."/>
            <person name="Lui A."/>
            <person name="MacDonald P.J.P."/>
            <person name="McCowen C."/>
            <person name="Montmayeur A."/>
            <person name="Murphy C."/>
            <person name="Neiman D."/>
            <person name="Pearson M."/>
            <person name="Priest M."/>
            <person name="Roberts A."/>
            <person name="Saif S."/>
            <person name="Shea T."/>
            <person name="Sisk P."/>
            <person name="Stolte C."/>
            <person name="Sykes S."/>
            <person name="Wortman J."/>
            <person name="Nusbaum C."/>
            <person name="Birren B."/>
        </authorList>
    </citation>
    <scope>NUCLEOTIDE SEQUENCE [LARGE SCALE GENOMIC DNA]</scope>
    <source>
        <strain evidence="2 3">ATCC 38327</strain>
    </source>
</reference>
<evidence type="ECO:0000313" key="2">
    <source>
        <dbReference type="EMBL" id="KNE65818.1"/>
    </source>
</evidence>
<gene>
    <name evidence="2" type="ORF">AMAG_09789</name>
</gene>
<dbReference type="Pfam" id="PF14033">
    <property type="entry name" value="DUF4246"/>
    <property type="match status" value="1"/>
</dbReference>
<dbReference type="EMBL" id="GG745348">
    <property type="protein sequence ID" value="KNE65818.1"/>
    <property type="molecule type" value="Genomic_DNA"/>
</dbReference>
<keyword evidence="3" id="KW-1185">Reference proteome</keyword>
<evidence type="ECO:0000259" key="1">
    <source>
        <dbReference type="Pfam" id="PF14033"/>
    </source>
</evidence>
<dbReference type="Proteomes" id="UP000054350">
    <property type="component" value="Unassembled WGS sequence"/>
</dbReference>
<dbReference type="PANTHER" id="PTHR33119">
    <property type="entry name" value="IFI3P"/>
    <property type="match status" value="1"/>
</dbReference>